<evidence type="ECO:0000313" key="3">
    <source>
        <dbReference type="Proteomes" id="UP000308652"/>
    </source>
</evidence>
<evidence type="ECO:0008006" key="4">
    <source>
        <dbReference type="Google" id="ProtNLM"/>
    </source>
</evidence>
<protein>
    <recommendedName>
        <fullName evidence="4">Secreted protein</fullName>
    </recommendedName>
</protein>
<keyword evidence="3" id="KW-1185">Reference proteome</keyword>
<sequence>MTRYALLPCLLFFVPSLRLSKCSRSYETFTTMSVLAFVSNWLSSFLKTKSSRFYSCTDMYHYDPVVLPFLPFPFSTTINLLWYRVLKFSVMLLRPPPL</sequence>
<evidence type="ECO:0000313" key="2">
    <source>
        <dbReference type="EMBL" id="TFK42288.1"/>
    </source>
</evidence>
<dbReference type="Proteomes" id="UP000308652">
    <property type="component" value="Unassembled WGS sequence"/>
</dbReference>
<evidence type="ECO:0000256" key="1">
    <source>
        <dbReference type="SAM" id="SignalP"/>
    </source>
</evidence>
<dbReference type="AlphaFoldDB" id="A0A5C3MEI6"/>
<accession>A0A5C3MEI6</accession>
<feature type="chain" id="PRO_5023139865" description="Secreted protein" evidence="1">
    <location>
        <begin position="23"/>
        <end position="98"/>
    </location>
</feature>
<feature type="signal peptide" evidence="1">
    <location>
        <begin position="1"/>
        <end position="22"/>
    </location>
</feature>
<proteinExistence type="predicted"/>
<gene>
    <name evidence="2" type="ORF">BDQ12DRAFT_268678</name>
</gene>
<reference evidence="2 3" key="1">
    <citation type="journal article" date="2019" name="Nat. Ecol. Evol.">
        <title>Megaphylogeny resolves global patterns of mushroom evolution.</title>
        <authorList>
            <person name="Varga T."/>
            <person name="Krizsan K."/>
            <person name="Foldi C."/>
            <person name="Dima B."/>
            <person name="Sanchez-Garcia M."/>
            <person name="Sanchez-Ramirez S."/>
            <person name="Szollosi G.J."/>
            <person name="Szarkandi J.G."/>
            <person name="Papp V."/>
            <person name="Albert L."/>
            <person name="Andreopoulos W."/>
            <person name="Angelini C."/>
            <person name="Antonin V."/>
            <person name="Barry K.W."/>
            <person name="Bougher N.L."/>
            <person name="Buchanan P."/>
            <person name="Buyck B."/>
            <person name="Bense V."/>
            <person name="Catcheside P."/>
            <person name="Chovatia M."/>
            <person name="Cooper J."/>
            <person name="Damon W."/>
            <person name="Desjardin D."/>
            <person name="Finy P."/>
            <person name="Geml J."/>
            <person name="Haridas S."/>
            <person name="Hughes K."/>
            <person name="Justo A."/>
            <person name="Karasinski D."/>
            <person name="Kautmanova I."/>
            <person name="Kiss B."/>
            <person name="Kocsube S."/>
            <person name="Kotiranta H."/>
            <person name="LaButti K.M."/>
            <person name="Lechner B.E."/>
            <person name="Liimatainen K."/>
            <person name="Lipzen A."/>
            <person name="Lukacs Z."/>
            <person name="Mihaltcheva S."/>
            <person name="Morgado L.N."/>
            <person name="Niskanen T."/>
            <person name="Noordeloos M.E."/>
            <person name="Ohm R.A."/>
            <person name="Ortiz-Santana B."/>
            <person name="Ovrebo C."/>
            <person name="Racz N."/>
            <person name="Riley R."/>
            <person name="Savchenko A."/>
            <person name="Shiryaev A."/>
            <person name="Soop K."/>
            <person name="Spirin V."/>
            <person name="Szebenyi C."/>
            <person name="Tomsovsky M."/>
            <person name="Tulloss R.E."/>
            <person name="Uehling J."/>
            <person name="Grigoriev I.V."/>
            <person name="Vagvolgyi C."/>
            <person name="Papp T."/>
            <person name="Martin F.M."/>
            <person name="Miettinen O."/>
            <person name="Hibbett D.S."/>
            <person name="Nagy L.G."/>
        </authorList>
    </citation>
    <scope>NUCLEOTIDE SEQUENCE [LARGE SCALE GENOMIC DNA]</scope>
    <source>
        <strain evidence="2 3">CBS 166.37</strain>
    </source>
</reference>
<organism evidence="2 3">
    <name type="scientific">Crucibulum laeve</name>
    <dbReference type="NCBI Taxonomy" id="68775"/>
    <lineage>
        <taxon>Eukaryota</taxon>
        <taxon>Fungi</taxon>
        <taxon>Dikarya</taxon>
        <taxon>Basidiomycota</taxon>
        <taxon>Agaricomycotina</taxon>
        <taxon>Agaricomycetes</taxon>
        <taxon>Agaricomycetidae</taxon>
        <taxon>Agaricales</taxon>
        <taxon>Agaricineae</taxon>
        <taxon>Nidulariaceae</taxon>
        <taxon>Crucibulum</taxon>
    </lineage>
</organism>
<name>A0A5C3MEI6_9AGAR</name>
<keyword evidence="1" id="KW-0732">Signal</keyword>
<dbReference type="EMBL" id="ML213592">
    <property type="protein sequence ID" value="TFK42288.1"/>
    <property type="molecule type" value="Genomic_DNA"/>
</dbReference>